<comment type="caution">
    <text evidence="2">The sequence shown here is derived from an EMBL/GenBank/DDBJ whole genome shotgun (WGS) entry which is preliminary data.</text>
</comment>
<gene>
    <name evidence="2" type="ORF">LTR62_002088</name>
</gene>
<dbReference type="Gene3D" id="6.10.280.230">
    <property type="match status" value="1"/>
</dbReference>
<dbReference type="AlphaFoldDB" id="A0AAN7TFZ0"/>
<evidence type="ECO:0000256" key="1">
    <source>
        <dbReference type="SAM" id="MobiDB-lite"/>
    </source>
</evidence>
<evidence type="ECO:0000313" key="3">
    <source>
        <dbReference type="Proteomes" id="UP001310890"/>
    </source>
</evidence>
<protein>
    <recommendedName>
        <fullName evidence="4">Peroxin 20</fullName>
    </recommendedName>
</protein>
<accession>A0AAN7TFZ0</accession>
<feature type="region of interest" description="Disordered" evidence="1">
    <location>
        <begin position="1"/>
        <end position="47"/>
    </location>
</feature>
<feature type="compositionally biased region" description="Polar residues" evidence="1">
    <location>
        <begin position="10"/>
        <end position="45"/>
    </location>
</feature>
<proteinExistence type="predicted"/>
<name>A0AAN7TFZ0_9PEZI</name>
<evidence type="ECO:0000313" key="2">
    <source>
        <dbReference type="EMBL" id="KAK5114929.1"/>
    </source>
</evidence>
<evidence type="ECO:0008006" key="4">
    <source>
        <dbReference type="Google" id="ProtNLM"/>
    </source>
</evidence>
<sequence>MADALCGPSNPLQQFKQQSSLDRTLQQDRLTSRASPVQGFRSPNPNAGLLDPEFAAFQAGLPVADLETFHPHSFQQPQGFGGNNTPSWATDFQQMHISPAPSQQILQNPNHVAPSALGWAQGFRQQHVPSPARAQQISPQTFQQRARYGFQPSFSPSPMYQAPALESKGKEPAYRDFDEAAFEQAFEQAKSDMMAEQSAEQAVEDTTDMASVIQEQDDLLHSLGAEQSRMNLNDVMQRPVEQEIQETHMQHEEDALAATAQELLEKVSNDHSDKFQNSQFLNLMRKLRDREVKVEGDKMVETVSNTPHTPTVAHTFGKHLHLPSQSSPHDSSYASGSSTPASMMSTNDSWHFDTHALTDASLTNAPSTTATATAAPLPEQYFFNNSEQRPSPLAAWDQPGHAVDTRSLDPRIEHADGQEVVELLKRPENWADDIGTSTSSIPPAAQDTRSSWKGGAPFYGDLRAMHGARSEESAGLSEMLYGEHGTIGSPAGITWSP</sequence>
<feature type="compositionally biased region" description="Low complexity" evidence="1">
    <location>
        <begin position="331"/>
        <end position="342"/>
    </location>
</feature>
<dbReference type="EMBL" id="JAVRRL010000015">
    <property type="protein sequence ID" value="KAK5114929.1"/>
    <property type="molecule type" value="Genomic_DNA"/>
</dbReference>
<organism evidence="2 3">
    <name type="scientific">Meristemomyces frigidus</name>
    <dbReference type="NCBI Taxonomy" id="1508187"/>
    <lineage>
        <taxon>Eukaryota</taxon>
        <taxon>Fungi</taxon>
        <taxon>Dikarya</taxon>
        <taxon>Ascomycota</taxon>
        <taxon>Pezizomycotina</taxon>
        <taxon>Dothideomycetes</taxon>
        <taxon>Dothideomycetidae</taxon>
        <taxon>Mycosphaerellales</taxon>
        <taxon>Teratosphaeriaceae</taxon>
        <taxon>Meristemomyces</taxon>
    </lineage>
</organism>
<feature type="region of interest" description="Disordered" evidence="1">
    <location>
        <begin position="321"/>
        <end position="346"/>
    </location>
</feature>
<dbReference type="Proteomes" id="UP001310890">
    <property type="component" value="Unassembled WGS sequence"/>
</dbReference>
<reference evidence="2" key="1">
    <citation type="submission" date="2023-08" db="EMBL/GenBank/DDBJ databases">
        <title>Black Yeasts Isolated from many extreme environments.</title>
        <authorList>
            <person name="Coleine C."/>
            <person name="Stajich J.E."/>
            <person name="Selbmann L."/>
        </authorList>
    </citation>
    <scope>NUCLEOTIDE SEQUENCE</scope>
    <source>
        <strain evidence="2">CCFEE 5401</strain>
    </source>
</reference>